<dbReference type="EMBL" id="CAJPEV010000365">
    <property type="protein sequence ID" value="CAG0884497.1"/>
    <property type="molecule type" value="Genomic_DNA"/>
</dbReference>
<organism evidence="1">
    <name type="scientific">Darwinula stevensoni</name>
    <dbReference type="NCBI Taxonomy" id="69355"/>
    <lineage>
        <taxon>Eukaryota</taxon>
        <taxon>Metazoa</taxon>
        <taxon>Ecdysozoa</taxon>
        <taxon>Arthropoda</taxon>
        <taxon>Crustacea</taxon>
        <taxon>Oligostraca</taxon>
        <taxon>Ostracoda</taxon>
        <taxon>Podocopa</taxon>
        <taxon>Podocopida</taxon>
        <taxon>Darwinulocopina</taxon>
        <taxon>Darwinuloidea</taxon>
        <taxon>Darwinulidae</taxon>
        <taxon>Darwinula</taxon>
    </lineage>
</organism>
<accession>A0A7R8X9G2</accession>
<evidence type="ECO:0000313" key="2">
    <source>
        <dbReference type="Proteomes" id="UP000677054"/>
    </source>
</evidence>
<dbReference type="SUPFAM" id="SSF52129">
    <property type="entry name" value="Caspase-like"/>
    <property type="match status" value="1"/>
</dbReference>
<dbReference type="InterPro" id="IPR029030">
    <property type="entry name" value="Caspase-like_dom_sf"/>
</dbReference>
<dbReference type="Gene3D" id="3.40.50.1460">
    <property type="match status" value="1"/>
</dbReference>
<dbReference type="Proteomes" id="UP000677054">
    <property type="component" value="Unassembled WGS sequence"/>
</dbReference>
<dbReference type="EMBL" id="LR899882">
    <property type="protein sequence ID" value="CAD7243087.1"/>
    <property type="molecule type" value="Genomic_DNA"/>
</dbReference>
<evidence type="ECO:0000313" key="1">
    <source>
        <dbReference type="EMBL" id="CAD7243087.1"/>
    </source>
</evidence>
<dbReference type="AlphaFoldDB" id="A0A7R8X9G2"/>
<proteinExistence type="predicted"/>
<name>A0A7R8X9G2_9CRUS</name>
<sequence>MGSIENIKALDGKQEGIYENPEGILDFLRKRGKGKDVLLDEVPLTLGFHGHMDDKKLSEQWTEICNPEKSAKSLTIAFRPNDATYTRDINLETMKIGGASMNTLNVVKRNTIFISELFLALADYSRRIFVSKEPTLRDMEFCQSNKEFVPTLFPIPSCPTIHNSCKNISACEAVRASVAILMIRESSGNEKPLYAVVDSEERRNRLVNTLAHVFNTEVTWMDSSEIFHGPPNSSIIVFTDAQILGCHEDCEFVIMDLADCKWRNYIRIVSSCFDNVTIVMEQEALRTGKYQYLQIKMSMPAFKENSEIDQEVFLKALNGKMEKAWKLSAGEIAHLDEKRYSSKMIISMNNTTQSSSPIKWKKSKLKVIFGPPSSGKSMSLFDSIQKLAKKNSGGEMDQILLLHMGGPLSWKVSLDYLRPNAHKLHVLRSEPCAPKDLIDDHQLEVIRWKYPDSNIHIHVDDYLVQAQSTKEEIQNWTKVVDALKENEQNMTLTVVFQSHSICGRVISMKELSSSFKVAGAQVIITSAYETLCCQTSGWLLNHIRENETQTHLRLEAKSLPTASRPGAIVHGLKPKYITMNYHCGDHHLSYSCKGQNHCMSYVGAFLCFRFALTQAINEKLSLVPVLISDGELMSALEAFSGNHVAKLQFLHPKDFRGCEAKACISVNVEDSWLLESVSRARTDLYIIDCLQDHQHVWQTMLEEGRLEEIVIPEDYTGLDEPTLMRLNSIGNFLRLDVYKMTSIPRGQALVMNIDTFEHGHNMKGSDVDKTEIETLLRDKLHFEVTVEENLRFRMSEERIEKVPLPRQLASREDAEAFSNERSDR</sequence>
<keyword evidence="2" id="KW-1185">Reference proteome</keyword>
<reference evidence="1" key="1">
    <citation type="submission" date="2020-11" db="EMBL/GenBank/DDBJ databases">
        <authorList>
            <person name="Tran Van P."/>
        </authorList>
    </citation>
    <scope>NUCLEOTIDE SEQUENCE</scope>
</reference>
<protein>
    <submittedName>
        <fullName evidence="1">Uncharacterized protein</fullName>
    </submittedName>
</protein>
<gene>
    <name evidence="1" type="ORF">DSTB1V02_LOCUS3022</name>
</gene>